<reference evidence="1 2" key="1">
    <citation type="submission" date="2018-05" db="EMBL/GenBank/DDBJ databases">
        <title>A metagenomic window into the 2 km-deep terrestrial subsurface aquifer revealed taxonomically and functionally diverse microbial community comprising novel uncultured bacterial lineages.</title>
        <authorList>
            <person name="Kadnikov V.V."/>
            <person name="Mardanov A.V."/>
            <person name="Beletsky A.V."/>
            <person name="Banks D."/>
            <person name="Pimenov N.V."/>
            <person name="Frank Y.A."/>
            <person name="Karnachuk O.V."/>
            <person name="Ravin N.V."/>
        </authorList>
    </citation>
    <scope>NUCLEOTIDE SEQUENCE [LARGE SCALE GENOMIC DNA]</scope>
    <source>
        <strain evidence="1">BY5</strain>
    </source>
</reference>
<dbReference type="EMBL" id="QOQW01000025">
    <property type="protein sequence ID" value="RCK78224.1"/>
    <property type="molecule type" value="Genomic_DNA"/>
</dbReference>
<accession>A0A367ZJB4</accession>
<protein>
    <submittedName>
        <fullName evidence="1">Uncharacterized protein</fullName>
    </submittedName>
</protein>
<evidence type="ECO:0000313" key="2">
    <source>
        <dbReference type="Proteomes" id="UP000252355"/>
    </source>
</evidence>
<comment type="caution">
    <text evidence="1">The sequence shown here is derived from an EMBL/GenBank/DDBJ whole genome shotgun (WGS) entry which is preliminary data.</text>
</comment>
<proteinExistence type="predicted"/>
<evidence type="ECO:0000313" key="1">
    <source>
        <dbReference type="EMBL" id="RCK78224.1"/>
    </source>
</evidence>
<organism evidence="1 2">
    <name type="scientific">Candidatus Ozemobacter sibiricus</name>
    <dbReference type="NCBI Taxonomy" id="2268124"/>
    <lineage>
        <taxon>Bacteria</taxon>
        <taxon>Candidatus Ozemobacteria</taxon>
        <taxon>Candidatus Ozemobacterales</taxon>
        <taxon>Candidatus Ozemobacteraceae</taxon>
        <taxon>Candidatus Ozemobacter</taxon>
    </lineage>
</organism>
<dbReference type="AlphaFoldDB" id="A0A367ZJB4"/>
<dbReference type="Proteomes" id="UP000252355">
    <property type="component" value="Unassembled WGS sequence"/>
</dbReference>
<sequence length="374" mass="41095">MKNSLSKVFLNKYTFGALIVVLLFAVLLPPQTFAPPTVAQAPQPSPTPSMPSTRVVIEAQELVHRRVASFRQHVSSTLTPELKRVLNDYFARSRRGVDTFLDEQFAILTQLKASWNMVCDTSNWLWEKGNALFGRRVAEAPNRNAQMARTMFETYVLSEASLQATIARAGEIAESELQRLTMDFIVATNRDLSEILSRELRIEVPPERVAAAFQEVAKVAVQTMHPEQQLLHLIMTTAVSNAVFTQMTPILTGQIATFLTSVWYAQLTTMGKIGVWLGLETVPASIGIGAGVAGGAATMGLSILAAVAVSWIIEGWTRPEARAKIISALDSLEHGLVHGDFSTPGLVTMLERSVNDLCATMEDVYLRAIQRIVN</sequence>
<name>A0A367ZJB4_9BACT</name>
<gene>
    <name evidence="1" type="ORF">OZSIB_1601</name>
</gene>